<name>A0ABS9ZTF5_9SPHI</name>
<protein>
    <submittedName>
        <fullName evidence="3">NAD-dependent epimerase/dehydratase family protein</fullName>
    </submittedName>
</protein>
<dbReference type="PRINTS" id="PR01713">
    <property type="entry name" value="NUCEPIMERASE"/>
</dbReference>
<organism evidence="3 4">
    <name type="scientific">Pedobacter montanisoli</name>
    <dbReference type="NCBI Taxonomy" id="2923277"/>
    <lineage>
        <taxon>Bacteria</taxon>
        <taxon>Pseudomonadati</taxon>
        <taxon>Bacteroidota</taxon>
        <taxon>Sphingobacteriia</taxon>
        <taxon>Sphingobacteriales</taxon>
        <taxon>Sphingobacteriaceae</taxon>
        <taxon>Pedobacter</taxon>
    </lineage>
</organism>
<dbReference type="RefSeq" id="WP_243358446.1">
    <property type="nucleotide sequence ID" value="NZ_JALGBH010000001.1"/>
</dbReference>
<comment type="caution">
    <text evidence="3">The sequence shown here is derived from an EMBL/GenBank/DDBJ whole genome shotgun (WGS) entry which is preliminary data.</text>
</comment>
<dbReference type="SUPFAM" id="SSF51735">
    <property type="entry name" value="NAD(P)-binding Rossmann-fold domains"/>
    <property type="match status" value="1"/>
</dbReference>
<accession>A0ABS9ZTF5</accession>
<dbReference type="EMBL" id="JALGBH010000001">
    <property type="protein sequence ID" value="MCJ0741502.1"/>
    <property type="molecule type" value="Genomic_DNA"/>
</dbReference>
<evidence type="ECO:0000259" key="2">
    <source>
        <dbReference type="Pfam" id="PF01370"/>
    </source>
</evidence>
<dbReference type="InterPro" id="IPR001509">
    <property type="entry name" value="Epimerase_deHydtase"/>
</dbReference>
<evidence type="ECO:0000313" key="4">
    <source>
        <dbReference type="Proteomes" id="UP001165460"/>
    </source>
</evidence>
<proteinExistence type="predicted"/>
<evidence type="ECO:0000256" key="1">
    <source>
        <dbReference type="ARBA" id="ARBA00023027"/>
    </source>
</evidence>
<reference evidence="3" key="1">
    <citation type="submission" date="2022-03" db="EMBL/GenBank/DDBJ databases">
        <authorList>
            <person name="Woo C.Y."/>
        </authorList>
    </citation>
    <scope>NUCLEOTIDE SEQUENCE</scope>
    <source>
        <strain evidence="3">CYS-01</strain>
    </source>
</reference>
<gene>
    <name evidence="3" type="ORF">MMF97_02185</name>
</gene>
<dbReference type="Pfam" id="PF01370">
    <property type="entry name" value="Epimerase"/>
    <property type="match status" value="1"/>
</dbReference>
<dbReference type="InterPro" id="IPR036291">
    <property type="entry name" value="NAD(P)-bd_dom_sf"/>
</dbReference>
<dbReference type="Gene3D" id="3.40.50.720">
    <property type="entry name" value="NAD(P)-binding Rossmann-like Domain"/>
    <property type="match status" value="1"/>
</dbReference>
<keyword evidence="1" id="KW-0520">NAD</keyword>
<keyword evidence="4" id="KW-1185">Reference proteome</keyword>
<sequence length="319" mass="36292">MKILITGVAGFIGFHLTQSLLSLGHEIAGIDNLNDYYDISLKENRLAILKNHNNFKFSKIDLCEYDNLNKLVENEKPSLIINLAAQAGVRYSITNPLAYQKSNLEGFLNVLEICRQNSINKLVYASSSSVYGNSDKEFFSEKDNVDTPISLYAATKKANELMAYTYSHLYGINSIGLRFFTVYGPFGRPDMAYFKFLNMLYDEKPIDIYGGGELYRDFTYIDDIVTGIVASLEAVNHEPYNVINLGNNTPVKLMDYIHIIEGITGKEFLKNYLPEQPGDVKRTSANIDKATKKLNYSPKTDIKQGMEAFIKWYKKYYQI</sequence>
<evidence type="ECO:0000313" key="3">
    <source>
        <dbReference type="EMBL" id="MCJ0741502.1"/>
    </source>
</evidence>
<dbReference type="Gene3D" id="3.90.25.10">
    <property type="entry name" value="UDP-galactose 4-epimerase, domain 1"/>
    <property type="match status" value="1"/>
</dbReference>
<dbReference type="Proteomes" id="UP001165460">
    <property type="component" value="Unassembled WGS sequence"/>
</dbReference>
<dbReference type="PANTHER" id="PTHR43574">
    <property type="entry name" value="EPIMERASE-RELATED"/>
    <property type="match status" value="1"/>
</dbReference>
<feature type="domain" description="NAD-dependent epimerase/dehydratase" evidence="2">
    <location>
        <begin position="3"/>
        <end position="246"/>
    </location>
</feature>